<evidence type="ECO:0000256" key="2">
    <source>
        <dbReference type="SAM" id="Coils"/>
    </source>
</evidence>
<comment type="similarity">
    <text evidence="1">Belongs to the outer membrane factor (OMF) (TC 1.B.17) family.</text>
</comment>
<dbReference type="Proteomes" id="UP000250416">
    <property type="component" value="Unassembled WGS sequence"/>
</dbReference>
<dbReference type="SUPFAM" id="SSF56954">
    <property type="entry name" value="Outer membrane efflux proteins (OEP)"/>
    <property type="match status" value="1"/>
</dbReference>
<keyword evidence="2" id="KW-0175">Coiled coil</keyword>
<dbReference type="RefSeq" id="WP_111996933.1">
    <property type="nucleotide sequence ID" value="NZ_CADEUP010000004.1"/>
</dbReference>
<feature type="chain" id="PRO_5042174183" evidence="4">
    <location>
        <begin position="21"/>
        <end position="446"/>
    </location>
</feature>
<feature type="region of interest" description="Disordered" evidence="3">
    <location>
        <begin position="21"/>
        <end position="48"/>
    </location>
</feature>
<accession>A0AAE8N9H5</accession>
<dbReference type="Gene3D" id="1.20.1600.10">
    <property type="entry name" value="Outer membrane efflux proteins (OEP)"/>
    <property type="match status" value="1"/>
</dbReference>
<evidence type="ECO:0000256" key="4">
    <source>
        <dbReference type="SAM" id="SignalP"/>
    </source>
</evidence>
<feature type="compositionally biased region" description="Low complexity" evidence="3">
    <location>
        <begin position="21"/>
        <end position="39"/>
    </location>
</feature>
<reference evidence="5 6" key="1">
    <citation type="submission" date="2018-06" db="EMBL/GenBank/DDBJ databases">
        <authorList>
            <consortium name="Pathogen Informatics"/>
            <person name="Doyle S."/>
        </authorList>
    </citation>
    <scope>NUCLEOTIDE SEQUENCE [LARGE SCALE GENOMIC DNA]</scope>
    <source>
        <strain evidence="5 6">NCTC10661</strain>
    </source>
</reference>
<evidence type="ECO:0000313" key="5">
    <source>
        <dbReference type="EMBL" id="SPV11957.1"/>
    </source>
</evidence>
<protein>
    <submittedName>
        <fullName evidence="5">Outer membrane efflux protein</fullName>
    </submittedName>
</protein>
<feature type="coiled-coil region" evidence="2">
    <location>
        <begin position="336"/>
        <end position="370"/>
    </location>
</feature>
<dbReference type="InterPro" id="IPR003423">
    <property type="entry name" value="OMP_efflux"/>
</dbReference>
<evidence type="ECO:0000256" key="3">
    <source>
        <dbReference type="SAM" id="MobiDB-lite"/>
    </source>
</evidence>
<keyword evidence="4" id="KW-0732">Signal</keyword>
<dbReference type="AlphaFoldDB" id="A0AAE8N9H5"/>
<dbReference type="Pfam" id="PF02321">
    <property type="entry name" value="OEP"/>
    <property type="match status" value="2"/>
</dbReference>
<name>A0AAE8N9H5_BURCE</name>
<dbReference type="EMBL" id="UARD01000001">
    <property type="protein sequence ID" value="SPV11957.1"/>
    <property type="molecule type" value="Genomic_DNA"/>
</dbReference>
<dbReference type="PANTHER" id="PTHR30203:SF24">
    <property type="entry name" value="BLR4935 PROTEIN"/>
    <property type="match status" value="1"/>
</dbReference>
<evidence type="ECO:0000313" key="6">
    <source>
        <dbReference type="Proteomes" id="UP000250416"/>
    </source>
</evidence>
<gene>
    <name evidence="5" type="primary">czcC_1</name>
    <name evidence="5" type="ORF">NCTC10661_00557</name>
</gene>
<sequence length="446" mass="46453">MLKLNLAVAVVFAMAATAHAQPSLSPGPALAASGGAAPIAAPPPDAPPSTSLTLADALAAAARNNPALRGARADVDASAGALMQAGARPNPEVSFLQESFRRAERTSTVLLNQTIELGGKRGARLDVASYGREAANASLDEQGAVVRADVIAAFYGLLAAQRQLQVTEESAAIAARSADLASRRAQAGKVSPVEATKAHVAAAGVQIEVVTARGRVEVAREKLNAVMGEARDGRLAVLGDLEAVPPVESLPALTAQLDDAPLARIARAEMLRSNAAVSLERARRIPDVTISAGVKRVTTGGVPDNQAVVGVSIPIPLFNTNKGALLEATHKAARANADLDRERTRLRLELTQAYANFEAAAQEAQRLKEDILPAARVALDAMSRGYELGKFSFLDVLDAQRTLFQGQSQYVRALADAHTARADIGRLVGTPLAPLVPLVPLVPVTQ</sequence>
<comment type="caution">
    <text evidence="5">The sequence shown here is derived from an EMBL/GenBank/DDBJ whole genome shotgun (WGS) entry which is preliminary data.</text>
</comment>
<feature type="signal peptide" evidence="4">
    <location>
        <begin position="1"/>
        <end position="20"/>
    </location>
</feature>
<dbReference type="GO" id="GO:0015562">
    <property type="term" value="F:efflux transmembrane transporter activity"/>
    <property type="evidence" value="ECO:0007669"/>
    <property type="project" value="InterPro"/>
</dbReference>
<evidence type="ECO:0000256" key="1">
    <source>
        <dbReference type="ARBA" id="ARBA00007613"/>
    </source>
</evidence>
<proteinExistence type="inferred from homology"/>
<dbReference type="InterPro" id="IPR010131">
    <property type="entry name" value="MdtP/NodT-like"/>
</dbReference>
<organism evidence="5 6">
    <name type="scientific">Burkholderia cepacia</name>
    <name type="common">Pseudomonas cepacia</name>
    <dbReference type="NCBI Taxonomy" id="292"/>
    <lineage>
        <taxon>Bacteria</taxon>
        <taxon>Pseudomonadati</taxon>
        <taxon>Pseudomonadota</taxon>
        <taxon>Betaproteobacteria</taxon>
        <taxon>Burkholderiales</taxon>
        <taxon>Burkholderiaceae</taxon>
        <taxon>Burkholderia</taxon>
        <taxon>Burkholderia cepacia complex</taxon>
    </lineage>
</organism>
<dbReference type="PANTHER" id="PTHR30203">
    <property type="entry name" value="OUTER MEMBRANE CATION EFFLUX PROTEIN"/>
    <property type="match status" value="1"/>
</dbReference>